<keyword evidence="7" id="KW-1185">Reference proteome</keyword>
<gene>
    <name evidence="6" type="ORF">BD324DRAFT_655361</name>
</gene>
<dbReference type="PANTHER" id="PTHR33572:SF15">
    <property type="entry name" value="VELVET DOMAIN-CONTAINING PROTEIN"/>
    <property type="match status" value="1"/>
</dbReference>
<evidence type="ECO:0000256" key="2">
    <source>
        <dbReference type="ARBA" id="ARBA00023015"/>
    </source>
</evidence>
<evidence type="ECO:0000313" key="6">
    <source>
        <dbReference type="EMBL" id="ORX39076.1"/>
    </source>
</evidence>
<accession>A0A1Y1UNN2</accession>
<dbReference type="InterPro" id="IPR038491">
    <property type="entry name" value="Velvet_dom_sf"/>
</dbReference>
<comment type="caution">
    <text evidence="6">The sequence shown here is derived from an EMBL/GenBank/DDBJ whole genome shotgun (WGS) entry which is preliminary data.</text>
</comment>
<dbReference type="InterPro" id="IPR037525">
    <property type="entry name" value="Velvet_dom"/>
</dbReference>
<reference evidence="6 7" key="1">
    <citation type="submission" date="2017-03" db="EMBL/GenBank/DDBJ databases">
        <title>Widespread Adenine N6-methylation of Active Genes in Fungi.</title>
        <authorList>
            <consortium name="DOE Joint Genome Institute"/>
            <person name="Mondo S.J."/>
            <person name="Dannebaum R.O."/>
            <person name="Kuo R.C."/>
            <person name="Louie K.B."/>
            <person name="Bewick A.J."/>
            <person name="Labutti K."/>
            <person name="Haridas S."/>
            <person name="Kuo A."/>
            <person name="Salamov A."/>
            <person name="Ahrendt S.R."/>
            <person name="Lau R."/>
            <person name="Bowen B.P."/>
            <person name="Lipzen A."/>
            <person name="Sullivan W."/>
            <person name="Andreopoulos W.B."/>
            <person name="Clum A."/>
            <person name="Lindquist E."/>
            <person name="Daum C."/>
            <person name="Northen T.R."/>
            <person name="Ramamoorthy G."/>
            <person name="Schmitz R.J."/>
            <person name="Gryganskyi A."/>
            <person name="Culley D."/>
            <person name="Magnuson J."/>
            <person name="James T.Y."/>
            <person name="O'Malley M.A."/>
            <person name="Stajich J.E."/>
            <person name="Spatafora J.W."/>
            <person name="Visel A."/>
            <person name="Grigoriev I.V."/>
        </authorList>
    </citation>
    <scope>NUCLEOTIDE SEQUENCE [LARGE SCALE GENOMIC DNA]</scope>
    <source>
        <strain evidence="6 7">NRRL Y-17943</strain>
    </source>
</reference>
<dbReference type="GO" id="GO:0005634">
    <property type="term" value="C:nucleus"/>
    <property type="evidence" value="ECO:0007669"/>
    <property type="project" value="UniProtKB-SubCell"/>
</dbReference>
<keyword evidence="3" id="KW-0804">Transcription</keyword>
<dbReference type="PROSITE" id="PS51821">
    <property type="entry name" value="VELVET"/>
    <property type="match status" value="1"/>
</dbReference>
<keyword evidence="4" id="KW-0539">Nucleus</keyword>
<protein>
    <submittedName>
        <fullName evidence="6">Velvet factor</fullName>
    </submittedName>
</protein>
<dbReference type="AlphaFoldDB" id="A0A1Y1UNN2"/>
<evidence type="ECO:0000256" key="1">
    <source>
        <dbReference type="ARBA" id="ARBA00004123"/>
    </source>
</evidence>
<dbReference type="Proteomes" id="UP000193218">
    <property type="component" value="Unassembled WGS sequence"/>
</dbReference>
<comment type="subcellular location">
    <subcellularLocation>
        <location evidence="1">Nucleus</location>
    </subcellularLocation>
</comment>
<feature type="domain" description="Velvet" evidence="5">
    <location>
        <begin position="9"/>
        <end position="192"/>
    </location>
</feature>
<dbReference type="Gene3D" id="2.60.40.3960">
    <property type="entry name" value="Velvet domain"/>
    <property type="match status" value="1"/>
</dbReference>
<name>A0A1Y1UNN2_9TREE</name>
<dbReference type="RefSeq" id="XP_021872939.1">
    <property type="nucleotide sequence ID" value="XM_022018813.1"/>
</dbReference>
<organism evidence="6 7">
    <name type="scientific">Kockovaella imperatae</name>
    <dbReference type="NCBI Taxonomy" id="4999"/>
    <lineage>
        <taxon>Eukaryota</taxon>
        <taxon>Fungi</taxon>
        <taxon>Dikarya</taxon>
        <taxon>Basidiomycota</taxon>
        <taxon>Agaricomycotina</taxon>
        <taxon>Tremellomycetes</taxon>
        <taxon>Tremellales</taxon>
        <taxon>Cuniculitremaceae</taxon>
        <taxon>Kockovaella</taxon>
    </lineage>
</organism>
<dbReference type="Pfam" id="PF11754">
    <property type="entry name" value="Velvet"/>
    <property type="match status" value="1"/>
</dbReference>
<dbReference type="InterPro" id="IPR021740">
    <property type="entry name" value="Velvet"/>
</dbReference>
<evidence type="ECO:0000259" key="5">
    <source>
        <dbReference type="PROSITE" id="PS51821"/>
    </source>
</evidence>
<dbReference type="STRING" id="4999.A0A1Y1UNN2"/>
<evidence type="ECO:0000313" key="7">
    <source>
        <dbReference type="Proteomes" id="UP000193218"/>
    </source>
</evidence>
<dbReference type="EMBL" id="NBSH01000003">
    <property type="protein sequence ID" value="ORX39076.1"/>
    <property type="molecule type" value="Genomic_DNA"/>
</dbReference>
<evidence type="ECO:0000256" key="3">
    <source>
        <dbReference type="ARBA" id="ARBA00023163"/>
    </source>
</evidence>
<dbReference type="OrthoDB" id="3056235at2759"/>
<dbReference type="InParanoid" id="A0A1Y1UNN2"/>
<dbReference type="PANTHER" id="PTHR33572">
    <property type="entry name" value="SPORE DEVELOPMENT REGULATOR VOSA"/>
    <property type="match status" value="1"/>
</dbReference>
<evidence type="ECO:0000256" key="4">
    <source>
        <dbReference type="ARBA" id="ARBA00023242"/>
    </source>
</evidence>
<sequence length="197" mass="21463">MNLSSVDHGALGRTYRITPIQQPERSAAFQGAYLSRLPLSPPLIIQLDVWNEAGELIIPYEELPFLVCSISLETPSGSSASHIQDPNSGEVVSLLYGTLVTTPTEMLDQSGAMGVYFAFPDVSVRVEGNFRLSVNLLRITGPALIEGMNSGNALHTCCTNSFDIVPSRDYVAPPVTDLTRHFDAQGLIRFGLPRAEW</sequence>
<dbReference type="GeneID" id="33560622"/>
<keyword evidence="2" id="KW-0805">Transcription regulation</keyword>
<proteinExistence type="predicted"/>